<dbReference type="Proteomes" id="UP000232722">
    <property type="component" value="Unassembled WGS sequence"/>
</dbReference>
<feature type="region of interest" description="Disordered" evidence="1">
    <location>
        <begin position="22"/>
        <end position="134"/>
    </location>
</feature>
<reference evidence="3 4" key="3">
    <citation type="submission" date="2017-10" db="EMBL/GenBank/DDBJ databases">
        <title>Extensive intraspecific genome diversity in a model arbuscular mycorrhizal fungus.</title>
        <authorList>
            <person name="Chen E.C.H."/>
            <person name="Morin E."/>
            <person name="Baudet D."/>
            <person name="Noel J."/>
            <person name="Ndikumana S."/>
            <person name="Charron P."/>
            <person name="St-Onge C."/>
            <person name="Giorgi J."/>
            <person name="Grigoriev I.V."/>
            <person name="Roux C."/>
            <person name="Martin F.M."/>
            <person name="Corradi N."/>
        </authorList>
    </citation>
    <scope>NUCLEOTIDE SEQUENCE [LARGE SCALE GENOMIC DNA]</scope>
    <source>
        <strain evidence="3 4">A1</strain>
    </source>
</reference>
<sequence>MFQPTQTHSQQPPIPPLMIQTTQLQQQMNTSALPSPTLSQQGSLSYSAQQNVKDNKVHSRNSSYSSRNNGTGNNNNRNKKYKKKHTNDRKNLTNENNNQNNNVDNTANNSKANAPDSNDAPGKVWNKQQPGDTP</sequence>
<dbReference type="AlphaFoldDB" id="A0A2I1F591"/>
<reference evidence="2 5" key="2">
    <citation type="submission" date="2017-09" db="EMBL/GenBank/DDBJ databases">
        <title>Extensive intraspecific genome diversity in a model arbuscular mycorrhizal fungus.</title>
        <authorList>
            <person name="Chen E.C."/>
            <person name="Morin E."/>
            <person name="Beaudet D."/>
            <person name="Noel J."/>
            <person name="Ndikumana S."/>
            <person name="Charron P."/>
            <person name="St-Onge C."/>
            <person name="Giorgi J."/>
            <person name="Grigoriev I.V."/>
            <person name="Roux C."/>
            <person name="Martin F.M."/>
            <person name="Corradi N."/>
        </authorList>
    </citation>
    <scope>NUCLEOTIDE SEQUENCE [LARGE SCALE GENOMIC DNA]</scope>
    <source>
        <strain evidence="2 5">A5</strain>
    </source>
</reference>
<reference evidence="2 5" key="1">
    <citation type="submission" date="2016-04" db="EMBL/GenBank/DDBJ databases">
        <title>Genome analyses suggest a sexual origin of heterokaryosis in a supposedly ancient asexual fungus.</title>
        <authorList>
            <person name="Ropars J."/>
            <person name="Sedzielewska K."/>
            <person name="Noel J."/>
            <person name="Charron P."/>
            <person name="Farinelli L."/>
            <person name="Marton T."/>
            <person name="Kruger M."/>
            <person name="Pelin A."/>
            <person name="Brachmann A."/>
            <person name="Corradi N."/>
        </authorList>
    </citation>
    <scope>NUCLEOTIDE SEQUENCE [LARGE SCALE GENOMIC DNA]</scope>
    <source>
        <strain evidence="2 5">A5</strain>
    </source>
</reference>
<feature type="compositionally biased region" description="Basic residues" evidence="1">
    <location>
        <begin position="77"/>
        <end position="87"/>
    </location>
</feature>
<feature type="non-terminal residue" evidence="3">
    <location>
        <position position="134"/>
    </location>
</feature>
<gene>
    <name evidence="3" type="ORF">RhiirA1_426542</name>
    <name evidence="2" type="ORF">RhiirA5_363453</name>
</gene>
<evidence type="ECO:0000313" key="4">
    <source>
        <dbReference type="Proteomes" id="UP000232688"/>
    </source>
</evidence>
<comment type="caution">
    <text evidence="3">The sequence shown here is derived from an EMBL/GenBank/DDBJ whole genome shotgun (WGS) entry which is preliminary data.</text>
</comment>
<accession>A0A2I1F591</accession>
<evidence type="ECO:0000313" key="3">
    <source>
        <dbReference type="EMBL" id="PKC59866.1"/>
    </source>
</evidence>
<dbReference type="Proteomes" id="UP000232688">
    <property type="component" value="Unassembled WGS sequence"/>
</dbReference>
<dbReference type="EMBL" id="LLXH01001246">
    <property type="protein sequence ID" value="PKC59866.1"/>
    <property type="molecule type" value="Genomic_DNA"/>
</dbReference>
<dbReference type="VEuPathDB" id="FungiDB:RhiirFUN_004839"/>
<feature type="compositionally biased region" description="Low complexity" evidence="1">
    <location>
        <begin position="93"/>
        <end position="113"/>
    </location>
</feature>
<feature type="compositionally biased region" description="Low complexity" evidence="1">
    <location>
        <begin position="60"/>
        <end position="76"/>
    </location>
</feature>
<dbReference type="EMBL" id="LLXJ01001231">
    <property type="protein sequence ID" value="PKC03196.1"/>
    <property type="molecule type" value="Genomic_DNA"/>
</dbReference>
<protein>
    <submittedName>
        <fullName evidence="3">Uncharacterized protein</fullName>
    </submittedName>
</protein>
<organism evidence="3 4">
    <name type="scientific">Rhizophagus irregularis</name>
    <dbReference type="NCBI Taxonomy" id="588596"/>
    <lineage>
        <taxon>Eukaryota</taxon>
        <taxon>Fungi</taxon>
        <taxon>Fungi incertae sedis</taxon>
        <taxon>Mucoromycota</taxon>
        <taxon>Glomeromycotina</taxon>
        <taxon>Glomeromycetes</taxon>
        <taxon>Glomerales</taxon>
        <taxon>Glomeraceae</taxon>
        <taxon>Rhizophagus</taxon>
    </lineage>
</organism>
<feature type="compositionally biased region" description="Polar residues" evidence="1">
    <location>
        <begin position="29"/>
        <end position="52"/>
    </location>
</feature>
<name>A0A2I1F591_9GLOM</name>
<evidence type="ECO:0000313" key="5">
    <source>
        <dbReference type="Proteomes" id="UP000232722"/>
    </source>
</evidence>
<evidence type="ECO:0000313" key="2">
    <source>
        <dbReference type="EMBL" id="PKC03196.1"/>
    </source>
</evidence>
<evidence type="ECO:0000256" key="1">
    <source>
        <dbReference type="SAM" id="MobiDB-lite"/>
    </source>
</evidence>
<reference evidence="3 4" key="4">
    <citation type="submission" date="2017-10" db="EMBL/GenBank/DDBJ databases">
        <title>Genome analyses suggest a sexual origin of heterokaryosis in a supposedly ancient asexual fungus.</title>
        <authorList>
            <person name="Corradi N."/>
            <person name="Sedzielewska K."/>
            <person name="Noel J."/>
            <person name="Charron P."/>
            <person name="Farinelli L."/>
            <person name="Marton T."/>
            <person name="Kruger M."/>
            <person name="Pelin A."/>
            <person name="Brachmann A."/>
            <person name="Corradi N."/>
        </authorList>
    </citation>
    <scope>NUCLEOTIDE SEQUENCE [LARGE SCALE GENOMIC DNA]</scope>
    <source>
        <strain evidence="3 4">A1</strain>
    </source>
</reference>
<proteinExistence type="predicted"/>
<dbReference type="VEuPathDB" id="FungiDB:RhiirA1_426542"/>